<reference evidence="4" key="1">
    <citation type="submission" date="2021-06" db="EMBL/GenBank/DDBJ databases">
        <title>Complete genome sequence of Nocardioides sp. G188.</title>
        <authorList>
            <person name="Im W.-T."/>
        </authorList>
    </citation>
    <scope>NUCLEOTIDE SEQUENCE</scope>
    <source>
        <strain evidence="4">G188</strain>
    </source>
</reference>
<dbReference type="InterPro" id="IPR003594">
    <property type="entry name" value="HATPase_dom"/>
</dbReference>
<dbReference type="PANTHER" id="PTHR35526:SF3">
    <property type="entry name" value="ANTI-SIGMA-F FACTOR RSBW"/>
    <property type="match status" value="1"/>
</dbReference>
<dbReference type="KEGG" id="nps:KRR39_03640"/>
<dbReference type="InterPro" id="IPR013767">
    <property type="entry name" value="PAS_fold"/>
</dbReference>
<dbReference type="InterPro" id="IPR050267">
    <property type="entry name" value="Anti-sigma-factor_SerPK"/>
</dbReference>
<dbReference type="RefSeq" id="WP_216940791.1">
    <property type="nucleotide sequence ID" value="NZ_CP077062.1"/>
</dbReference>
<dbReference type="GO" id="GO:0006355">
    <property type="term" value="P:regulation of DNA-templated transcription"/>
    <property type="evidence" value="ECO:0007669"/>
    <property type="project" value="InterPro"/>
</dbReference>
<dbReference type="EMBL" id="CP077062">
    <property type="protein sequence ID" value="QWZ08945.1"/>
    <property type="molecule type" value="Genomic_DNA"/>
</dbReference>
<dbReference type="AlphaFoldDB" id="A0A975Y0Y5"/>
<evidence type="ECO:0000259" key="2">
    <source>
        <dbReference type="Pfam" id="PF00989"/>
    </source>
</evidence>
<dbReference type="Proteomes" id="UP000683575">
    <property type="component" value="Chromosome"/>
</dbReference>
<organism evidence="4 5">
    <name type="scientific">Nocardioides panacis</name>
    <dbReference type="NCBI Taxonomy" id="2849501"/>
    <lineage>
        <taxon>Bacteria</taxon>
        <taxon>Bacillati</taxon>
        <taxon>Actinomycetota</taxon>
        <taxon>Actinomycetes</taxon>
        <taxon>Propionibacteriales</taxon>
        <taxon>Nocardioidaceae</taxon>
        <taxon>Nocardioides</taxon>
    </lineage>
</organism>
<dbReference type="CDD" id="cd00130">
    <property type="entry name" value="PAS"/>
    <property type="match status" value="1"/>
</dbReference>
<dbReference type="PANTHER" id="PTHR35526">
    <property type="entry name" value="ANTI-SIGMA-F FACTOR RSBW-RELATED"/>
    <property type="match status" value="1"/>
</dbReference>
<evidence type="ECO:0000256" key="1">
    <source>
        <dbReference type="SAM" id="MobiDB-lite"/>
    </source>
</evidence>
<feature type="domain" description="Histidine kinase/HSP90-like ATPase" evidence="3">
    <location>
        <begin position="18"/>
        <end position="128"/>
    </location>
</feature>
<feature type="region of interest" description="Disordered" evidence="1">
    <location>
        <begin position="1"/>
        <end position="21"/>
    </location>
</feature>
<name>A0A975Y0Y5_9ACTN</name>
<evidence type="ECO:0000313" key="5">
    <source>
        <dbReference type="Proteomes" id="UP000683575"/>
    </source>
</evidence>
<dbReference type="InterPro" id="IPR000014">
    <property type="entry name" value="PAS"/>
</dbReference>
<evidence type="ECO:0000313" key="4">
    <source>
        <dbReference type="EMBL" id="QWZ08945.1"/>
    </source>
</evidence>
<keyword evidence="5" id="KW-1185">Reference proteome</keyword>
<dbReference type="Pfam" id="PF13581">
    <property type="entry name" value="HATPase_c_2"/>
    <property type="match status" value="1"/>
</dbReference>
<feature type="domain" description="PAS fold" evidence="2">
    <location>
        <begin position="327"/>
        <end position="415"/>
    </location>
</feature>
<evidence type="ECO:0000259" key="3">
    <source>
        <dbReference type="Pfam" id="PF13581"/>
    </source>
</evidence>
<sequence length="435" mass="46639">MGLTSSVTGHGSFEARLPPQPTSVAEARSLMRGLLGQTGRADLVETAVLLVSEVVTNALLHAGTDIDLAAVLGVDGLRVEVGDGSPHLPSRRRYAATAGTGRGLLMLESMVDDWGVTRRPGGKVVWFRISGPDLDLEDPVELRGDRAGRSDGRRDNVAVELRNVPLLLHAAWQEHAEALLREYLLASLDEPGGQDPIQMHADATDAIAVLEEHIPRTGVEMVADALMDDALEPGVSAAVIRVPVPRASVSHFATLDRAIEAALDLSREGLVLTPPTQPEVQAFRKWICRQVLSQASGARPEPWQVPADAVGAMVLPEGWDPTVVTRAAHGLIAADATSRILAVSAAAATLLGYDDPVELVGRRIVSIVPERYRQAHVAGFTMYLLVGRKPLLDRRVQIPALRRDGTEVEIELTVRSPGIGTGQSVLLADIRPARR</sequence>
<dbReference type="NCBIfam" id="TIGR00229">
    <property type="entry name" value="sensory_box"/>
    <property type="match status" value="1"/>
</dbReference>
<accession>A0A975Y0Y5</accession>
<proteinExistence type="predicted"/>
<gene>
    <name evidence="4" type="ORF">KRR39_03640</name>
</gene>
<dbReference type="Pfam" id="PF00989">
    <property type="entry name" value="PAS"/>
    <property type="match status" value="1"/>
</dbReference>
<protein>
    <submittedName>
        <fullName evidence="4">PAS domain S-box protein</fullName>
    </submittedName>
</protein>
<dbReference type="CDD" id="cd16936">
    <property type="entry name" value="HATPase_RsbW-like"/>
    <property type="match status" value="1"/>
</dbReference>